<name>A0A0E9WHE5_ANGAN</name>
<reference evidence="2" key="2">
    <citation type="journal article" date="2015" name="Fish Shellfish Immunol.">
        <title>Early steps in the European eel (Anguilla anguilla)-Vibrio vulnificus interaction in the gills: Role of the RtxA13 toxin.</title>
        <authorList>
            <person name="Callol A."/>
            <person name="Pajuelo D."/>
            <person name="Ebbesson L."/>
            <person name="Teles M."/>
            <person name="MacKenzie S."/>
            <person name="Amaro C."/>
        </authorList>
    </citation>
    <scope>NUCLEOTIDE SEQUENCE</scope>
</reference>
<protein>
    <submittedName>
        <fullName evidence="2">Uncharacterized protein</fullName>
    </submittedName>
</protein>
<feature type="region of interest" description="Disordered" evidence="1">
    <location>
        <begin position="1"/>
        <end position="30"/>
    </location>
</feature>
<sequence length="30" mass="3295">MDSNKNTGPHQPKSGKNTGIFNYSIEAEDD</sequence>
<dbReference type="EMBL" id="GBXM01018773">
    <property type="protein sequence ID" value="JAH89804.1"/>
    <property type="molecule type" value="Transcribed_RNA"/>
</dbReference>
<organism evidence="2">
    <name type="scientific">Anguilla anguilla</name>
    <name type="common">European freshwater eel</name>
    <name type="synonym">Muraena anguilla</name>
    <dbReference type="NCBI Taxonomy" id="7936"/>
    <lineage>
        <taxon>Eukaryota</taxon>
        <taxon>Metazoa</taxon>
        <taxon>Chordata</taxon>
        <taxon>Craniata</taxon>
        <taxon>Vertebrata</taxon>
        <taxon>Euteleostomi</taxon>
        <taxon>Actinopterygii</taxon>
        <taxon>Neopterygii</taxon>
        <taxon>Teleostei</taxon>
        <taxon>Anguilliformes</taxon>
        <taxon>Anguillidae</taxon>
        <taxon>Anguilla</taxon>
    </lineage>
</organism>
<feature type="compositionally biased region" description="Polar residues" evidence="1">
    <location>
        <begin position="1"/>
        <end position="21"/>
    </location>
</feature>
<reference evidence="2" key="1">
    <citation type="submission" date="2014-11" db="EMBL/GenBank/DDBJ databases">
        <authorList>
            <person name="Amaro Gonzalez C."/>
        </authorList>
    </citation>
    <scope>NUCLEOTIDE SEQUENCE</scope>
</reference>
<evidence type="ECO:0000313" key="2">
    <source>
        <dbReference type="EMBL" id="JAH89804.1"/>
    </source>
</evidence>
<proteinExistence type="predicted"/>
<dbReference type="AlphaFoldDB" id="A0A0E9WHE5"/>
<accession>A0A0E9WHE5</accession>
<evidence type="ECO:0000256" key="1">
    <source>
        <dbReference type="SAM" id="MobiDB-lite"/>
    </source>
</evidence>